<dbReference type="EC" id="2.7.13.3" evidence="3"/>
<evidence type="ECO:0000256" key="13">
    <source>
        <dbReference type="PROSITE-ProRule" id="PRU00169"/>
    </source>
</evidence>
<evidence type="ECO:0000256" key="1">
    <source>
        <dbReference type="ARBA" id="ARBA00000085"/>
    </source>
</evidence>
<evidence type="ECO:0000256" key="7">
    <source>
        <dbReference type="ARBA" id="ARBA00022741"/>
    </source>
</evidence>
<dbReference type="PROSITE" id="PS50112">
    <property type="entry name" value="PAS"/>
    <property type="match status" value="5"/>
</dbReference>
<evidence type="ECO:0000256" key="4">
    <source>
        <dbReference type="ARBA" id="ARBA00022475"/>
    </source>
</evidence>
<dbReference type="SMART" id="SM00448">
    <property type="entry name" value="REC"/>
    <property type="match status" value="1"/>
</dbReference>
<keyword evidence="21" id="KW-1185">Reference proteome</keyword>
<dbReference type="InterPro" id="IPR036097">
    <property type="entry name" value="HisK_dim/P_sf"/>
</dbReference>
<dbReference type="SMART" id="SM00387">
    <property type="entry name" value="HATPase_c"/>
    <property type="match status" value="1"/>
</dbReference>
<dbReference type="SMART" id="SM00091">
    <property type="entry name" value="PAS"/>
    <property type="match status" value="6"/>
</dbReference>
<dbReference type="InterPro" id="IPR036890">
    <property type="entry name" value="HATPase_C_sf"/>
</dbReference>
<evidence type="ECO:0000256" key="5">
    <source>
        <dbReference type="ARBA" id="ARBA00022553"/>
    </source>
</evidence>
<dbReference type="PROSITE" id="PS50113">
    <property type="entry name" value="PAC"/>
    <property type="match status" value="4"/>
</dbReference>
<dbReference type="PROSITE" id="PS50894">
    <property type="entry name" value="HPT"/>
    <property type="match status" value="1"/>
</dbReference>
<evidence type="ECO:0000259" key="18">
    <source>
        <dbReference type="PROSITE" id="PS50113"/>
    </source>
</evidence>
<protein>
    <recommendedName>
        <fullName evidence="3">histidine kinase</fullName>
        <ecNumber evidence="3">2.7.13.3</ecNumber>
    </recommendedName>
</protein>
<dbReference type="SUPFAM" id="SSF55874">
    <property type="entry name" value="ATPase domain of HSP90 chaperone/DNA topoisomerase II/histidine kinase"/>
    <property type="match status" value="1"/>
</dbReference>
<dbReference type="InterPro" id="IPR000014">
    <property type="entry name" value="PAS"/>
</dbReference>
<evidence type="ECO:0000256" key="9">
    <source>
        <dbReference type="ARBA" id="ARBA00022989"/>
    </source>
</evidence>
<dbReference type="Pfam" id="PF08447">
    <property type="entry name" value="PAS_3"/>
    <property type="match status" value="2"/>
</dbReference>
<keyword evidence="9" id="KW-1133">Transmembrane helix</keyword>
<evidence type="ECO:0000256" key="8">
    <source>
        <dbReference type="ARBA" id="ARBA00022840"/>
    </source>
</evidence>
<sequence>MEEIVNEVDLLRQELELERRARKEAERVAALQSSEIDKLKAHLHSVVASGAEQLLLHSLPGEDRIAKKQATQAEFVEEYPNPLMRVNYKGEVLLANASGKQLLNTLPQERIAILQRLLQRKLHHLGSRTTPEYHEAYILSKYYLLFVVPLPNKGYVNIYLTDITERKAAEQALLESQNFVKNITHTVPDIVYIYDLEQDKSIYLNQHIQTALGYNASDLEAMEGHFFLTLVVPEDLPKLYNHVYRMLSAKDGEIVSVEYDVTAKDGSIKTIHCRETIFKRKKNGQTLQVIGSAEDVTLLRQKTQELARQKTFYEDILNHIPSDVAVYNSDLHYLFVNPAAVSDPELRQWIVGKTNEEYCAYRNVPLERIKSRGDQLRRVLDEKRKVAFEETLVDRDGNPSHHLRRLNPVLDEQGNVKLIIGHGLNITDLRNAQEEIIQSEARNRAILAAIPDLIFIIDRDGICLDMTNVDQQHLLVPKEEAIGKNIIGLLPEPVSHTLHKLINQVLDKGSLERVEYELPFPDGVRHYEGRIIKYNTENVLAIVRDTTEERKAAQEVKEKNEFIKLVIDTSPSLIYVKDGDGNFVLVNQEFEKIYGKPLSKIINENISVLHQNKEEAAMYRTVDQSVIAEGREIKLQEHFTKPNGEVIWFNTIKKPLVTSDGQVHVLGISTDITQQREASNLLEKSEELHRLLSENSKDLISLHEVDGVYNYVSKAAYDLLGYHPEELIGTFPSAVIYPDDLEMLREKAFNLALNNKVNATLEHRVIRKDGTVIWVETSMKPILDENEKVVKLQSASRDITERRKADEALKNSEKKYRDLINYSQAYIVTHDMQGRLLSVNPYLLNRLGYQEQEMIGRELKDFFPVAHRENFPLYLQQFEYKNVLDGILCILNKDQEERYLYYRNYKVEETGAAPYIIGIAQDITDRMLTERELKKAKEAAEESARVKEHFLANMSHEIRTPMNGILGMAGLLGKTKLDDSQQNLLNIIRQSADNLLVVINDILDIAKIEAGKLELESIPFNICDTVRTTFQTLKYKAEEKEIAYRINVPGLPQPYMIGDPYRLNQILLNLLNNAIKFTEEGSVSLSTRVLGENEENVTIEFAVADTGIGIPADKKEIIFEGFTQAYSSTTRKYGGTGLGLSICKSLVEKQGGRIWVESQENKGSVFKFVLTYSKSTVVVPAEAPKEKINYQSLGNVQVLLAEDNEVNVFLAQSILEGWGLKVDVALDGKEAVKLFDKNNYDIVLMDIQMPELSGIDATHMIRSHADRTKASIPIIALTANALKGDAEKYLSAGMNDYISKPFDEEKLFRKIEALLPHKIASGNKALQATTGLVEKEQPLYDLSLLYKMSRGNEAFLKRSKQLFVDTVPVTVKDLILKEQASDWVGVSAVAHKLKSTIDTMRIEKLKEVIRYVEVAAKAQEDLPQVSSSVRLVSDVMEKVVAQLQDELK</sequence>
<dbReference type="SUPFAM" id="SSF55785">
    <property type="entry name" value="PYP-like sensor domain (PAS domain)"/>
    <property type="match status" value="6"/>
</dbReference>
<dbReference type="SUPFAM" id="SSF52172">
    <property type="entry name" value="CheY-like"/>
    <property type="match status" value="1"/>
</dbReference>
<dbReference type="CDD" id="cd16922">
    <property type="entry name" value="HATPase_EvgS-ArcB-TorS-like"/>
    <property type="match status" value="1"/>
</dbReference>
<feature type="domain" description="PAS" evidence="17">
    <location>
        <begin position="559"/>
        <end position="629"/>
    </location>
</feature>
<dbReference type="Pfam" id="PF13426">
    <property type="entry name" value="PAS_9"/>
    <property type="match status" value="1"/>
</dbReference>
<comment type="catalytic activity">
    <reaction evidence="1">
        <text>ATP + protein L-histidine = ADP + protein N-phospho-L-histidine.</text>
        <dbReference type="EC" id="2.7.13.3"/>
    </reaction>
</comment>
<dbReference type="Gene3D" id="3.30.565.10">
    <property type="entry name" value="Histidine kinase-like ATPase, C-terminal domain"/>
    <property type="match status" value="1"/>
</dbReference>
<evidence type="ECO:0000259" key="16">
    <source>
        <dbReference type="PROSITE" id="PS50110"/>
    </source>
</evidence>
<reference evidence="21" key="1">
    <citation type="journal article" date="2019" name="Int. J. Syst. Evol. Microbiol.">
        <title>The Global Catalogue of Microorganisms (GCM) 10K type strain sequencing project: providing services to taxonomists for standard genome sequencing and annotation.</title>
        <authorList>
            <consortium name="The Broad Institute Genomics Platform"/>
            <consortium name="The Broad Institute Genome Sequencing Center for Infectious Disease"/>
            <person name="Wu L."/>
            <person name="Ma J."/>
        </authorList>
    </citation>
    <scope>NUCLEOTIDE SEQUENCE [LARGE SCALE GENOMIC DNA]</scope>
    <source>
        <strain evidence="21">CGMCC 4.1782</strain>
    </source>
</reference>
<feature type="modified residue" description="4-aspartylphosphate" evidence="13">
    <location>
        <position position="1246"/>
    </location>
</feature>
<dbReference type="EMBL" id="JBHUIM010000001">
    <property type="protein sequence ID" value="MFD2244936.1"/>
    <property type="molecule type" value="Genomic_DNA"/>
</dbReference>
<dbReference type="SMART" id="SM00388">
    <property type="entry name" value="HisKA"/>
    <property type="match status" value="1"/>
</dbReference>
<evidence type="ECO:0000256" key="3">
    <source>
        <dbReference type="ARBA" id="ARBA00012438"/>
    </source>
</evidence>
<dbReference type="InterPro" id="IPR013655">
    <property type="entry name" value="PAS_fold_3"/>
</dbReference>
<organism evidence="20 21">
    <name type="scientific">Pontibacter ruber</name>
    <dbReference type="NCBI Taxonomy" id="1343895"/>
    <lineage>
        <taxon>Bacteria</taxon>
        <taxon>Pseudomonadati</taxon>
        <taxon>Bacteroidota</taxon>
        <taxon>Cytophagia</taxon>
        <taxon>Cytophagales</taxon>
        <taxon>Hymenobacteraceae</taxon>
        <taxon>Pontibacter</taxon>
    </lineage>
</organism>
<dbReference type="InterPro" id="IPR001789">
    <property type="entry name" value="Sig_transdc_resp-reg_receiver"/>
</dbReference>
<feature type="domain" description="PAC" evidence="18">
    <location>
        <begin position="386"/>
        <end position="438"/>
    </location>
</feature>
<dbReference type="Pfam" id="PF00072">
    <property type="entry name" value="Response_reg"/>
    <property type="match status" value="1"/>
</dbReference>
<keyword evidence="5 13" id="KW-0597">Phosphoprotein</keyword>
<name>A0ABW5CRC2_9BACT</name>
<feature type="domain" description="Histidine kinase" evidence="15">
    <location>
        <begin position="953"/>
        <end position="1174"/>
    </location>
</feature>
<dbReference type="InterPro" id="IPR001610">
    <property type="entry name" value="PAC"/>
</dbReference>
<feature type="modified residue" description="Phosphohistidine" evidence="12">
    <location>
        <position position="1391"/>
    </location>
</feature>
<feature type="domain" description="Response regulatory" evidence="16">
    <location>
        <begin position="1197"/>
        <end position="1315"/>
    </location>
</feature>
<dbReference type="InterPro" id="IPR003594">
    <property type="entry name" value="HATPase_dom"/>
</dbReference>
<keyword evidence="10" id="KW-0902">Two-component regulatory system</keyword>
<dbReference type="CDD" id="cd00082">
    <property type="entry name" value="HisKA"/>
    <property type="match status" value="1"/>
</dbReference>
<dbReference type="RefSeq" id="WP_250429690.1">
    <property type="nucleotide sequence ID" value="NZ_JALPRR010000002.1"/>
</dbReference>
<dbReference type="CDD" id="cd00130">
    <property type="entry name" value="PAS"/>
    <property type="match status" value="4"/>
</dbReference>
<dbReference type="InterPro" id="IPR036641">
    <property type="entry name" value="HPT_dom_sf"/>
</dbReference>
<evidence type="ECO:0000256" key="11">
    <source>
        <dbReference type="ARBA" id="ARBA00023136"/>
    </source>
</evidence>
<dbReference type="PANTHER" id="PTHR45339">
    <property type="entry name" value="HYBRID SIGNAL TRANSDUCTION HISTIDINE KINASE J"/>
    <property type="match status" value="1"/>
</dbReference>
<dbReference type="Pfam" id="PF08448">
    <property type="entry name" value="PAS_4"/>
    <property type="match status" value="3"/>
</dbReference>
<dbReference type="SUPFAM" id="SSF47226">
    <property type="entry name" value="Histidine-containing phosphotransfer domain, HPT domain"/>
    <property type="match status" value="1"/>
</dbReference>
<dbReference type="InterPro" id="IPR004358">
    <property type="entry name" value="Sig_transdc_His_kin-like_C"/>
</dbReference>
<evidence type="ECO:0000256" key="2">
    <source>
        <dbReference type="ARBA" id="ARBA00004651"/>
    </source>
</evidence>
<feature type="domain" description="PAS" evidence="17">
    <location>
        <begin position="439"/>
        <end position="509"/>
    </location>
</feature>
<dbReference type="InterPro" id="IPR000700">
    <property type="entry name" value="PAS-assoc_C"/>
</dbReference>
<dbReference type="Gene3D" id="1.20.120.160">
    <property type="entry name" value="HPT domain"/>
    <property type="match status" value="1"/>
</dbReference>
<comment type="subcellular location">
    <subcellularLocation>
        <location evidence="2">Cell membrane</location>
        <topology evidence="2">Multi-pass membrane protein</topology>
    </subcellularLocation>
</comment>
<dbReference type="PROSITE" id="PS50109">
    <property type="entry name" value="HIS_KIN"/>
    <property type="match status" value="1"/>
</dbReference>
<comment type="caution">
    <text evidence="20">The sequence shown here is derived from an EMBL/GenBank/DDBJ whole genome shotgun (WGS) entry which is preliminary data.</text>
</comment>
<evidence type="ECO:0000256" key="6">
    <source>
        <dbReference type="ARBA" id="ARBA00022692"/>
    </source>
</evidence>
<dbReference type="InterPro" id="IPR013656">
    <property type="entry name" value="PAS_4"/>
</dbReference>
<evidence type="ECO:0000256" key="12">
    <source>
        <dbReference type="PROSITE-ProRule" id="PRU00110"/>
    </source>
</evidence>
<accession>A0ABW5CRC2</accession>
<keyword evidence="8" id="KW-0067">ATP-binding</keyword>
<dbReference type="Gene3D" id="1.10.287.130">
    <property type="match status" value="1"/>
</dbReference>
<gene>
    <name evidence="20" type="ORF">ACFSKP_01645</name>
</gene>
<evidence type="ECO:0000256" key="10">
    <source>
        <dbReference type="ARBA" id="ARBA00023012"/>
    </source>
</evidence>
<keyword evidence="4" id="KW-1003">Cell membrane</keyword>
<keyword evidence="14" id="KW-0175">Coiled coil</keyword>
<dbReference type="InterPro" id="IPR011006">
    <property type="entry name" value="CheY-like_superfamily"/>
</dbReference>
<feature type="domain" description="PAS" evidence="17">
    <location>
        <begin position="685"/>
        <end position="756"/>
    </location>
</feature>
<evidence type="ECO:0000259" key="15">
    <source>
        <dbReference type="PROSITE" id="PS50109"/>
    </source>
</evidence>
<dbReference type="CDD" id="cd17546">
    <property type="entry name" value="REC_hyHK_CKI1_RcsC-like"/>
    <property type="match status" value="1"/>
</dbReference>
<feature type="domain" description="PAC" evidence="18">
    <location>
        <begin position="255"/>
        <end position="308"/>
    </location>
</feature>
<feature type="domain" description="PAS" evidence="17">
    <location>
        <begin position="812"/>
        <end position="887"/>
    </location>
</feature>
<dbReference type="InterPro" id="IPR008207">
    <property type="entry name" value="Sig_transdc_His_kin_Hpt_dom"/>
</dbReference>
<dbReference type="Proteomes" id="UP001597374">
    <property type="component" value="Unassembled WGS sequence"/>
</dbReference>
<feature type="coiled-coil region" evidence="14">
    <location>
        <begin position="1"/>
        <end position="28"/>
    </location>
</feature>
<dbReference type="Gene3D" id="3.40.50.2300">
    <property type="match status" value="1"/>
</dbReference>
<keyword evidence="7" id="KW-0547">Nucleotide-binding</keyword>
<evidence type="ECO:0000313" key="20">
    <source>
        <dbReference type="EMBL" id="MFD2244936.1"/>
    </source>
</evidence>
<dbReference type="InterPro" id="IPR005467">
    <property type="entry name" value="His_kinase_dom"/>
</dbReference>
<feature type="domain" description="HPt" evidence="19">
    <location>
        <begin position="1352"/>
        <end position="1448"/>
    </location>
</feature>
<dbReference type="PRINTS" id="PR00344">
    <property type="entry name" value="BCTRLSENSOR"/>
</dbReference>
<dbReference type="NCBIfam" id="TIGR00229">
    <property type="entry name" value="sensory_box"/>
    <property type="match status" value="5"/>
</dbReference>
<dbReference type="InterPro" id="IPR003661">
    <property type="entry name" value="HisK_dim/P_dom"/>
</dbReference>
<dbReference type="SMART" id="SM00086">
    <property type="entry name" value="PAC"/>
    <property type="match status" value="5"/>
</dbReference>
<dbReference type="Pfam" id="PF00512">
    <property type="entry name" value="HisKA"/>
    <property type="match status" value="1"/>
</dbReference>
<evidence type="ECO:0000313" key="21">
    <source>
        <dbReference type="Proteomes" id="UP001597374"/>
    </source>
</evidence>
<feature type="domain" description="PAC" evidence="18">
    <location>
        <begin position="759"/>
        <end position="811"/>
    </location>
</feature>
<dbReference type="Gene3D" id="3.30.450.20">
    <property type="entry name" value="PAS domain"/>
    <property type="match status" value="6"/>
</dbReference>
<evidence type="ECO:0000259" key="17">
    <source>
        <dbReference type="PROSITE" id="PS50112"/>
    </source>
</evidence>
<keyword evidence="6" id="KW-0812">Transmembrane</keyword>
<feature type="domain" description="PAC" evidence="18">
    <location>
        <begin position="629"/>
        <end position="684"/>
    </location>
</feature>
<dbReference type="SUPFAM" id="SSF47384">
    <property type="entry name" value="Homodimeric domain of signal transducing histidine kinase"/>
    <property type="match status" value="1"/>
</dbReference>
<dbReference type="PANTHER" id="PTHR45339:SF1">
    <property type="entry name" value="HYBRID SIGNAL TRANSDUCTION HISTIDINE KINASE J"/>
    <property type="match status" value="1"/>
</dbReference>
<dbReference type="InterPro" id="IPR035965">
    <property type="entry name" value="PAS-like_dom_sf"/>
</dbReference>
<dbReference type="PROSITE" id="PS50110">
    <property type="entry name" value="RESPONSE_REGULATORY"/>
    <property type="match status" value="1"/>
</dbReference>
<dbReference type="Pfam" id="PF02518">
    <property type="entry name" value="HATPase_c"/>
    <property type="match status" value="1"/>
</dbReference>
<evidence type="ECO:0000259" key="19">
    <source>
        <dbReference type="PROSITE" id="PS50894"/>
    </source>
</evidence>
<feature type="domain" description="PAS" evidence="17">
    <location>
        <begin position="176"/>
        <end position="250"/>
    </location>
</feature>
<keyword evidence="11" id="KW-0472">Membrane</keyword>
<proteinExistence type="predicted"/>
<evidence type="ECO:0000256" key="14">
    <source>
        <dbReference type="SAM" id="Coils"/>
    </source>
</evidence>